<dbReference type="InterPro" id="IPR029063">
    <property type="entry name" value="SAM-dependent_MTases_sf"/>
</dbReference>
<dbReference type="CDD" id="cd02440">
    <property type="entry name" value="AdoMet_MTases"/>
    <property type="match status" value="1"/>
</dbReference>
<evidence type="ECO:0000313" key="1">
    <source>
        <dbReference type="EMBL" id="KAF2163028.1"/>
    </source>
</evidence>
<dbReference type="Pfam" id="PF13489">
    <property type="entry name" value="Methyltransf_23"/>
    <property type="match status" value="1"/>
</dbReference>
<dbReference type="OrthoDB" id="2013972at2759"/>
<dbReference type="EMBL" id="ML993610">
    <property type="protein sequence ID" value="KAF2163028.1"/>
    <property type="molecule type" value="Genomic_DNA"/>
</dbReference>
<evidence type="ECO:0000313" key="2">
    <source>
        <dbReference type="Proteomes" id="UP000799537"/>
    </source>
</evidence>
<dbReference type="RefSeq" id="XP_033663917.1">
    <property type="nucleotide sequence ID" value="XM_033817939.1"/>
</dbReference>
<keyword evidence="2" id="KW-1185">Reference proteome</keyword>
<dbReference type="GO" id="GO:0008168">
    <property type="term" value="F:methyltransferase activity"/>
    <property type="evidence" value="ECO:0007669"/>
    <property type="project" value="TreeGrafter"/>
</dbReference>
<name>A0A6A6C9V9_ZASCE</name>
<dbReference type="Proteomes" id="UP000799537">
    <property type="component" value="Unassembled WGS sequence"/>
</dbReference>
<proteinExistence type="predicted"/>
<gene>
    <name evidence="1" type="ORF">M409DRAFT_68671</name>
</gene>
<accession>A0A6A6C9V9</accession>
<dbReference type="GeneID" id="54571211"/>
<sequence>MEADEHEHDSTFGGDRASIASSSTSVLSAVTKYQYEHGRRYHGYEAGKYLYPNDEKELERQDLEHRNQLIQMEGKLFLCPLVEDPKQILDLGTGTGIWCIDMADLYPNCEVIGTDLSPVQPAWVPPNCKFEIDDWDKEWTFGSNRFNMIHLRFAIGSVKDYPLLYKRVLDALKPGGSFQLVELEFGAYSDDGTLTEDSALVMWGKLMHEAFDRMGVTIPMAPDYEKWLRESGFENVETKIMRRPMNDWPKDPRMKEIGRYCCLNWLEGLEGFTLAPFTRVLGWSPDEVNILIAKIRKESCARRIHAYHKGLVCWGTKPLHPANQPWA</sequence>
<dbReference type="PANTHER" id="PTHR43591:SF24">
    <property type="entry name" value="2-METHOXY-6-POLYPRENYL-1,4-BENZOQUINOL METHYLASE, MITOCHONDRIAL"/>
    <property type="match status" value="1"/>
</dbReference>
<reference evidence="1" key="1">
    <citation type="journal article" date="2020" name="Stud. Mycol.">
        <title>101 Dothideomycetes genomes: a test case for predicting lifestyles and emergence of pathogens.</title>
        <authorList>
            <person name="Haridas S."/>
            <person name="Albert R."/>
            <person name="Binder M."/>
            <person name="Bloem J."/>
            <person name="Labutti K."/>
            <person name="Salamov A."/>
            <person name="Andreopoulos B."/>
            <person name="Baker S."/>
            <person name="Barry K."/>
            <person name="Bills G."/>
            <person name="Bluhm B."/>
            <person name="Cannon C."/>
            <person name="Castanera R."/>
            <person name="Culley D."/>
            <person name="Daum C."/>
            <person name="Ezra D."/>
            <person name="Gonzalez J."/>
            <person name="Henrissat B."/>
            <person name="Kuo A."/>
            <person name="Liang C."/>
            <person name="Lipzen A."/>
            <person name="Lutzoni F."/>
            <person name="Magnuson J."/>
            <person name="Mondo S."/>
            <person name="Nolan M."/>
            <person name="Ohm R."/>
            <person name="Pangilinan J."/>
            <person name="Park H.-J."/>
            <person name="Ramirez L."/>
            <person name="Alfaro M."/>
            <person name="Sun H."/>
            <person name="Tritt A."/>
            <person name="Yoshinaga Y."/>
            <person name="Zwiers L.-H."/>
            <person name="Turgeon B."/>
            <person name="Goodwin S."/>
            <person name="Spatafora J."/>
            <person name="Crous P."/>
            <person name="Grigoriev I."/>
        </authorList>
    </citation>
    <scope>NUCLEOTIDE SEQUENCE</scope>
    <source>
        <strain evidence="1">ATCC 36951</strain>
    </source>
</reference>
<dbReference type="SUPFAM" id="SSF53335">
    <property type="entry name" value="S-adenosyl-L-methionine-dependent methyltransferases"/>
    <property type="match status" value="1"/>
</dbReference>
<dbReference type="PANTHER" id="PTHR43591">
    <property type="entry name" value="METHYLTRANSFERASE"/>
    <property type="match status" value="1"/>
</dbReference>
<organism evidence="1 2">
    <name type="scientific">Zasmidium cellare ATCC 36951</name>
    <dbReference type="NCBI Taxonomy" id="1080233"/>
    <lineage>
        <taxon>Eukaryota</taxon>
        <taxon>Fungi</taxon>
        <taxon>Dikarya</taxon>
        <taxon>Ascomycota</taxon>
        <taxon>Pezizomycotina</taxon>
        <taxon>Dothideomycetes</taxon>
        <taxon>Dothideomycetidae</taxon>
        <taxon>Mycosphaerellales</taxon>
        <taxon>Mycosphaerellaceae</taxon>
        <taxon>Zasmidium</taxon>
    </lineage>
</organism>
<evidence type="ECO:0008006" key="3">
    <source>
        <dbReference type="Google" id="ProtNLM"/>
    </source>
</evidence>
<protein>
    <recommendedName>
        <fullName evidence="3">Methyltransferase domain-containing protein</fullName>
    </recommendedName>
</protein>
<dbReference type="AlphaFoldDB" id="A0A6A6C9V9"/>
<dbReference type="Gene3D" id="3.40.50.150">
    <property type="entry name" value="Vaccinia Virus protein VP39"/>
    <property type="match status" value="1"/>
</dbReference>